<reference evidence="1 2" key="1">
    <citation type="submission" date="2013-12" db="EMBL/GenBank/DDBJ databases">
        <title>Interactions Between Genome Architecture and Virulence Genes in Pseudomonas syringae, strain CC1557 as a model.</title>
        <authorList>
            <person name="Baltrus D."/>
            <person name="Hockett K."/>
            <person name="Karlsrud E."/>
            <person name="Dougherty K."/>
            <person name="Nishimura M."/>
        </authorList>
    </citation>
    <scope>NUCLEOTIDE SEQUENCE [LARGE SCALE GENOMIC DNA]</scope>
    <source>
        <strain evidence="1 2">CC1557</strain>
    </source>
</reference>
<dbReference type="EMBL" id="CP007014">
    <property type="protein sequence ID" value="AHG43653.1"/>
    <property type="molecule type" value="Genomic_DNA"/>
</dbReference>
<organism evidence="1 2">
    <name type="scientific">Pseudomonas syringae CC1557</name>
    <dbReference type="NCBI Taxonomy" id="1357279"/>
    <lineage>
        <taxon>Bacteria</taxon>
        <taxon>Pseudomonadati</taxon>
        <taxon>Pseudomonadota</taxon>
        <taxon>Gammaproteobacteria</taxon>
        <taxon>Pseudomonadales</taxon>
        <taxon>Pseudomonadaceae</taxon>
        <taxon>Pseudomonas</taxon>
        <taxon>Pseudomonas syringae</taxon>
    </lineage>
</organism>
<sequence>MYIPLFGNSNYINYLIECDKHESCTVLTNTDLHIVEKDYAPYGGQGVAASCLYANGMRIAKPILPQRDIHGHLLRTHTTNVAFNGPVSPRHD</sequence>
<dbReference type="eggNOG" id="COG1012">
    <property type="taxonomic scope" value="Bacteria"/>
</dbReference>
<gene>
    <name evidence="1" type="ORF">N018_17715</name>
</gene>
<protein>
    <submittedName>
        <fullName evidence="1">Uncharacterized protein</fullName>
    </submittedName>
</protein>
<evidence type="ECO:0000313" key="2">
    <source>
        <dbReference type="Proteomes" id="UP000019089"/>
    </source>
</evidence>
<dbReference type="KEGG" id="psyr:N018_17715"/>
<proteinExistence type="predicted"/>
<dbReference type="STRING" id="1357279.N018_17715"/>
<dbReference type="HOGENOM" id="CLU_2410991_0_0_6"/>
<evidence type="ECO:0000313" key="1">
    <source>
        <dbReference type="EMBL" id="AHG43653.1"/>
    </source>
</evidence>
<accession>W0N2Y3</accession>
<dbReference type="Proteomes" id="UP000019089">
    <property type="component" value="Chromosome"/>
</dbReference>
<name>W0N2Y3_PSESX</name>
<dbReference type="AlphaFoldDB" id="W0N2Y3"/>